<proteinExistence type="predicted"/>
<protein>
    <submittedName>
        <fullName evidence="2">GNAT family protein</fullName>
    </submittedName>
</protein>
<dbReference type="InterPro" id="IPR051908">
    <property type="entry name" value="Ribosomal_N-acetyltransferase"/>
</dbReference>
<dbReference type="PANTHER" id="PTHR43441:SF10">
    <property type="entry name" value="ACETYLTRANSFERASE"/>
    <property type="match status" value="1"/>
</dbReference>
<evidence type="ECO:0000313" key="3">
    <source>
        <dbReference type="Proteomes" id="UP001597326"/>
    </source>
</evidence>
<dbReference type="InterPro" id="IPR000182">
    <property type="entry name" value="GNAT_dom"/>
</dbReference>
<comment type="caution">
    <text evidence="2">The sequence shown here is derived from an EMBL/GenBank/DDBJ whole genome shotgun (WGS) entry which is preliminary data.</text>
</comment>
<gene>
    <name evidence="2" type="ORF">ACFSCS_10565</name>
</gene>
<feature type="domain" description="N-acetyltransferase" evidence="1">
    <location>
        <begin position="31"/>
        <end position="193"/>
    </location>
</feature>
<reference evidence="3" key="1">
    <citation type="journal article" date="2019" name="Int. J. Syst. Evol. Microbiol.">
        <title>The Global Catalogue of Microorganisms (GCM) 10K type strain sequencing project: providing services to taxonomists for standard genome sequencing and annotation.</title>
        <authorList>
            <consortium name="The Broad Institute Genomics Platform"/>
            <consortium name="The Broad Institute Genome Sequencing Center for Infectious Disease"/>
            <person name="Wu L."/>
            <person name="Ma J."/>
        </authorList>
    </citation>
    <scope>NUCLEOTIDE SEQUENCE [LARGE SCALE GENOMIC DNA]</scope>
    <source>
        <strain evidence="3">CAIM 431</strain>
    </source>
</reference>
<dbReference type="EMBL" id="JBHUFZ010000023">
    <property type="protein sequence ID" value="MFD1890617.1"/>
    <property type="molecule type" value="Genomic_DNA"/>
</dbReference>
<evidence type="ECO:0000313" key="2">
    <source>
        <dbReference type="EMBL" id="MFD1890617.1"/>
    </source>
</evidence>
<organism evidence="2 3">
    <name type="scientific">Luteococcus peritonei</name>
    <dbReference type="NCBI Taxonomy" id="88874"/>
    <lineage>
        <taxon>Bacteria</taxon>
        <taxon>Bacillati</taxon>
        <taxon>Actinomycetota</taxon>
        <taxon>Actinomycetes</taxon>
        <taxon>Propionibacteriales</taxon>
        <taxon>Propionibacteriaceae</taxon>
        <taxon>Luteococcus</taxon>
    </lineage>
</organism>
<dbReference type="InterPro" id="IPR016181">
    <property type="entry name" value="Acyl_CoA_acyltransferase"/>
</dbReference>
<dbReference type="RefSeq" id="WP_343873838.1">
    <property type="nucleotide sequence ID" value="NZ_BAAAIX010000020.1"/>
</dbReference>
<name>A0ABW4RWA3_9ACTN</name>
<keyword evidence="3" id="KW-1185">Reference proteome</keyword>
<dbReference type="PROSITE" id="PS51186">
    <property type="entry name" value="GNAT"/>
    <property type="match status" value="1"/>
</dbReference>
<dbReference type="Pfam" id="PF13302">
    <property type="entry name" value="Acetyltransf_3"/>
    <property type="match status" value="1"/>
</dbReference>
<accession>A0ABW4RWA3</accession>
<sequence length="197" mass="22415">MQRVAWARHPAFAVMVRMLPELMPRLEDGHVTLRAFEDRDADLVQSVADDPLIPLITTVPTSGTHDDALAFIERQQRRLTEGTGYSFVIADVASDEAIGQISLWLANIDQGRASTGYWVAPQFRRQGRVRAALALLSEWAMSLPEVERLELYVEPWNEGSWRAAEACGFVREGLLRSWQRVGDEPQDMYVYTRVRRS</sequence>
<dbReference type="PANTHER" id="PTHR43441">
    <property type="entry name" value="RIBOSOMAL-PROTEIN-SERINE ACETYLTRANSFERASE"/>
    <property type="match status" value="1"/>
</dbReference>
<dbReference type="SUPFAM" id="SSF55729">
    <property type="entry name" value="Acyl-CoA N-acyltransferases (Nat)"/>
    <property type="match status" value="1"/>
</dbReference>
<dbReference type="Proteomes" id="UP001597326">
    <property type="component" value="Unassembled WGS sequence"/>
</dbReference>
<dbReference type="Gene3D" id="3.40.630.30">
    <property type="match status" value="1"/>
</dbReference>
<evidence type="ECO:0000259" key="1">
    <source>
        <dbReference type="PROSITE" id="PS51186"/>
    </source>
</evidence>